<sequence>MNKILLLIRNITFRKIRNWVWKHFFPRSWNRLEERVREQMTKLSNQMDHFLAYGDQVPFFQPSDDIYSFDPAKIEAAYRPEGQGEDIFVAATVTRCHDIENNSAPFQAEVNQTPPPPVLFDWNNVPTILGYPLDKLGFIKTGAEVSEEEYKKLFTPEQTGAIQRELKGRIAAARLGEGLPISISMDMLNKWQKPVFIAGPGSEIDENFCEEPGDISIDERKLFAWQKIMIEKNAGNNLEFCTRARSPGRYTEYIEFLKQDISAGMGIPVDQLFTRRSGMTREQLILLEQRLVEEEFLKFEQEKIAAQLREMLEVISKPVADITNVMFKAISPSIRLFETNEAGDFLNKMNHVAEAQPYDLSKWVVKKDGSKIPWAKYFEEQKKEALAASKKRKLQAYLDGYLMGKAESYSKKAKLYECYGDSCNEELDFNGFVSVNPPHTYIEYYDLKRIWVSKHIVLYCCDCFGSAEIKEKERLKL</sequence>
<evidence type="ECO:0000313" key="1">
    <source>
        <dbReference type="EMBL" id="KKN76276.1"/>
    </source>
</evidence>
<dbReference type="AlphaFoldDB" id="A0A0F9VS50"/>
<gene>
    <name evidence="1" type="ORF">LCGC14_0371280</name>
</gene>
<protein>
    <submittedName>
        <fullName evidence="1">Uncharacterized protein</fullName>
    </submittedName>
</protein>
<name>A0A0F9VS50_9ZZZZ</name>
<accession>A0A0F9VS50</accession>
<organism evidence="1">
    <name type="scientific">marine sediment metagenome</name>
    <dbReference type="NCBI Taxonomy" id="412755"/>
    <lineage>
        <taxon>unclassified sequences</taxon>
        <taxon>metagenomes</taxon>
        <taxon>ecological metagenomes</taxon>
    </lineage>
</organism>
<comment type="caution">
    <text evidence="1">The sequence shown here is derived from an EMBL/GenBank/DDBJ whole genome shotgun (WGS) entry which is preliminary data.</text>
</comment>
<dbReference type="EMBL" id="LAZR01000297">
    <property type="protein sequence ID" value="KKN76276.1"/>
    <property type="molecule type" value="Genomic_DNA"/>
</dbReference>
<reference evidence="1" key="1">
    <citation type="journal article" date="2015" name="Nature">
        <title>Complex archaea that bridge the gap between prokaryotes and eukaryotes.</title>
        <authorList>
            <person name="Spang A."/>
            <person name="Saw J.H."/>
            <person name="Jorgensen S.L."/>
            <person name="Zaremba-Niedzwiedzka K."/>
            <person name="Martijn J."/>
            <person name="Lind A.E."/>
            <person name="van Eijk R."/>
            <person name="Schleper C."/>
            <person name="Guy L."/>
            <person name="Ettema T.J."/>
        </authorList>
    </citation>
    <scope>NUCLEOTIDE SEQUENCE</scope>
</reference>
<proteinExistence type="predicted"/>